<dbReference type="EMBL" id="JAARWN010000019">
    <property type="protein sequence ID" value="MBC1937561.1"/>
    <property type="molecule type" value="Genomic_DNA"/>
</dbReference>
<evidence type="ECO:0000256" key="1">
    <source>
        <dbReference type="ARBA" id="ARBA00022729"/>
    </source>
</evidence>
<feature type="domain" description="DUF4352" evidence="3">
    <location>
        <begin position="33"/>
        <end position="135"/>
    </location>
</feature>
<comment type="caution">
    <text evidence="4">The sequence shown here is derived from an EMBL/GenBank/DDBJ whole genome shotgun (WGS) entry which is preliminary data.</text>
</comment>
<keyword evidence="1 2" id="KW-0732">Signal</keyword>
<dbReference type="Gene3D" id="2.60.40.1240">
    <property type="match status" value="1"/>
</dbReference>
<organism evidence="4 5">
    <name type="scientific">Listeria grandensis</name>
    <dbReference type="NCBI Taxonomy" id="1494963"/>
    <lineage>
        <taxon>Bacteria</taxon>
        <taxon>Bacillati</taxon>
        <taxon>Bacillota</taxon>
        <taxon>Bacilli</taxon>
        <taxon>Bacillales</taxon>
        <taxon>Listeriaceae</taxon>
        <taxon>Listeria</taxon>
    </lineage>
</organism>
<evidence type="ECO:0000256" key="2">
    <source>
        <dbReference type="SAM" id="SignalP"/>
    </source>
</evidence>
<dbReference type="InterPro" id="IPR029051">
    <property type="entry name" value="DUF4352"/>
</dbReference>
<evidence type="ECO:0000313" key="4">
    <source>
        <dbReference type="EMBL" id="MBC1937561.1"/>
    </source>
</evidence>
<feature type="chain" id="PRO_5038656792" evidence="2">
    <location>
        <begin position="31"/>
        <end position="152"/>
    </location>
</feature>
<dbReference type="InterPro" id="IPR029050">
    <property type="entry name" value="Immunoprotect_excell_Ig-like"/>
</dbReference>
<protein>
    <submittedName>
        <fullName evidence="4">DUF4352 domain-containing protein</fullName>
    </submittedName>
</protein>
<dbReference type="Proteomes" id="UP000535908">
    <property type="component" value="Unassembled WGS sequence"/>
</dbReference>
<evidence type="ECO:0000313" key="5">
    <source>
        <dbReference type="Proteomes" id="UP000535908"/>
    </source>
</evidence>
<gene>
    <name evidence="4" type="ORF">HCA69_14380</name>
</gene>
<name>A0A7X0Y5V6_9LIST</name>
<dbReference type="Pfam" id="PF11611">
    <property type="entry name" value="DUF4352"/>
    <property type="match status" value="1"/>
</dbReference>
<dbReference type="AlphaFoldDB" id="A0A7X0Y5V6"/>
<feature type="signal peptide" evidence="2">
    <location>
        <begin position="1"/>
        <end position="30"/>
    </location>
</feature>
<dbReference type="RefSeq" id="WP_185527383.1">
    <property type="nucleotide sequence ID" value="NZ_JAARWN010000019.1"/>
</dbReference>
<dbReference type="PROSITE" id="PS51257">
    <property type="entry name" value="PROKAR_LIPOPROTEIN"/>
    <property type="match status" value="1"/>
</dbReference>
<proteinExistence type="predicted"/>
<sequence length="152" mass="16173">MKKSKSWITLFVLSLTLVLVVAGCGTASTANDLGKTRTANDLEITVTSVNTLNSQNDNKQLAKIDFRIENVGADESGAGAGDFVIETKDGKKHSVDGLSANNFGDAIPAGKTLKGSGYYEVPAGEEKVILHYKPVVESTDETATWTIILPEK</sequence>
<accession>A0A7X0Y5V6</accession>
<reference evidence="4 5" key="1">
    <citation type="submission" date="2020-03" db="EMBL/GenBank/DDBJ databases">
        <title>Soil Listeria distribution.</title>
        <authorList>
            <person name="Liao J."/>
            <person name="Wiedmann M."/>
        </authorList>
    </citation>
    <scope>NUCLEOTIDE SEQUENCE [LARGE SCALE GENOMIC DNA]</scope>
    <source>
        <strain evidence="4 5">FSL L7-0741</strain>
    </source>
</reference>
<evidence type="ECO:0000259" key="3">
    <source>
        <dbReference type="Pfam" id="PF11611"/>
    </source>
</evidence>